<evidence type="ECO:0000313" key="3">
    <source>
        <dbReference type="Proteomes" id="UP000503096"/>
    </source>
</evidence>
<name>A0A6M4H253_9PROT</name>
<gene>
    <name evidence="2" type="ORF">DSM104440_00340</name>
</gene>
<evidence type="ECO:0000313" key="2">
    <source>
        <dbReference type="EMBL" id="QJR13556.1"/>
    </source>
</evidence>
<proteinExistence type="predicted"/>
<feature type="coiled-coil region" evidence="1">
    <location>
        <begin position="24"/>
        <end position="51"/>
    </location>
</feature>
<reference evidence="2 3" key="1">
    <citation type="submission" date="2020-04" db="EMBL/GenBank/DDBJ databases">
        <title>Usitatibacter rugosus gen. nov., sp. nov. and Usitatibacter palustris sp. nov., novel members of Usitatibacteraceae fam. nov. within the order Nitrosomonadales isolated from soil.</title>
        <authorList>
            <person name="Huber K.J."/>
            <person name="Neumann-Schaal M."/>
            <person name="Geppert A."/>
            <person name="Luckner M."/>
            <person name="Wanner G."/>
            <person name="Overmann J."/>
        </authorList>
    </citation>
    <scope>NUCLEOTIDE SEQUENCE [LARGE SCALE GENOMIC DNA]</scope>
    <source>
        <strain evidence="2 3">Swamp67</strain>
    </source>
</reference>
<dbReference type="Proteomes" id="UP000503096">
    <property type="component" value="Chromosome"/>
</dbReference>
<organism evidence="2 3">
    <name type="scientific">Usitatibacter palustris</name>
    <dbReference type="NCBI Taxonomy" id="2732487"/>
    <lineage>
        <taxon>Bacteria</taxon>
        <taxon>Pseudomonadati</taxon>
        <taxon>Pseudomonadota</taxon>
        <taxon>Betaproteobacteria</taxon>
        <taxon>Nitrosomonadales</taxon>
        <taxon>Usitatibacteraceae</taxon>
        <taxon>Usitatibacter</taxon>
    </lineage>
</organism>
<protein>
    <submittedName>
        <fullName evidence="2">Uncharacterized protein</fullName>
    </submittedName>
</protein>
<dbReference type="KEGG" id="upl:DSM104440_00340"/>
<sequence length="124" mass="13584">MFDLWDVFQQGQIEAASAAAGSARDTALNAHEKVQREVHRLEAKIDGLALVSQALWELVRQHTSLTDADIQAKVAEIDARDGRIDGRLTGKVGVCVACNRPTHSRQSACMYCGAPIDRAHAFER</sequence>
<accession>A0A6M4H253</accession>
<dbReference type="AlphaFoldDB" id="A0A6M4H253"/>
<keyword evidence="3" id="KW-1185">Reference proteome</keyword>
<keyword evidence="1" id="KW-0175">Coiled coil</keyword>
<evidence type="ECO:0000256" key="1">
    <source>
        <dbReference type="SAM" id="Coils"/>
    </source>
</evidence>
<dbReference type="RefSeq" id="WP_171160239.1">
    <property type="nucleotide sequence ID" value="NZ_CP053073.1"/>
</dbReference>
<dbReference type="InParanoid" id="A0A6M4H253"/>
<dbReference type="EMBL" id="CP053073">
    <property type="protein sequence ID" value="QJR13556.1"/>
    <property type="molecule type" value="Genomic_DNA"/>
</dbReference>